<feature type="region of interest" description="Disordered" evidence="11">
    <location>
        <begin position="1"/>
        <end position="41"/>
    </location>
</feature>
<dbReference type="InterPro" id="IPR036971">
    <property type="entry name" value="PDEase_catalytic_dom_sf"/>
</dbReference>
<feature type="binding site" evidence="9">
    <location>
        <position position="454"/>
    </location>
    <ligand>
        <name>Zn(2+)</name>
        <dbReference type="ChEBI" id="CHEBI:29105"/>
        <label>2</label>
    </ligand>
</feature>
<dbReference type="Pfam" id="PF00233">
    <property type="entry name" value="PDEase_I"/>
    <property type="match status" value="1"/>
</dbReference>
<evidence type="ECO:0000256" key="8">
    <source>
        <dbReference type="PIRSR" id="PIRSR623088-2"/>
    </source>
</evidence>
<comment type="cofactor">
    <cofactor evidence="10">
        <name>a divalent metal cation</name>
        <dbReference type="ChEBI" id="CHEBI:60240"/>
    </cofactor>
    <text evidence="10">Binds 2 divalent metal cations per subunit. Site 1 may preferentially bind zinc ions, while site 2 has a preference for magnesium and/or manganese ions.</text>
</comment>
<dbReference type="PROSITE" id="PS00126">
    <property type="entry name" value="PDEASE_I_1"/>
    <property type="match status" value="1"/>
</dbReference>
<evidence type="ECO:0000256" key="5">
    <source>
        <dbReference type="ARBA" id="ARBA00023149"/>
    </source>
</evidence>
<organism evidence="13 14">
    <name type="scientific">Petromyzon marinus</name>
    <name type="common">Sea lamprey</name>
    <dbReference type="NCBI Taxonomy" id="7757"/>
    <lineage>
        <taxon>Eukaryota</taxon>
        <taxon>Metazoa</taxon>
        <taxon>Chordata</taxon>
        <taxon>Craniata</taxon>
        <taxon>Vertebrata</taxon>
        <taxon>Cyclostomata</taxon>
        <taxon>Hyperoartia</taxon>
        <taxon>Petromyzontiformes</taxon>
        <taxon>Petromyzontidae</taxon>
        <taxon>Petromyzon</taxon>
    </lineage>
</organism>
<evidence type="ECO:0000256" key="6">
    <source>
        <dbReference type="ARBA" id="ARBA00033681"/>
    </source>
</evidence>
<feature type="binding site" evidence="9">
    <location>
        <position position="571"/>
    </location>
    <ligand>
        <name>Zn(2+)</name>
        <dbReference type="ChEBI" id="CHEBI:29105"/>
        <label>1</label>
    </ligand>
</feature>
<comment type="catalytic activity">
    <reaction evidence="6">
        <text>3',5'-cyclic AMP + H2O = AMP + H(+)</text>
        <dbReference type="Rhea" id="RHEA:25277"/>
        <dbReference type="ChEBI" id="CHEBI:15377"/>
        <dbReference type="ChEBI" id="CHEBI:15378"/>
        <dbReference type="ChEBI" id="CHEBI:58165"/>
        <dbReference type="ChEBI" id="CHEBI:456215"/>
        <dbReference type="EC" id="3.1.4.53"/>
    </reaction>
    <physiologicalReaction direction="left-to-right" evidence="6">
        <dbReference type="Rhea" id="RHEA:25278"/>
    </physiologicalReaction>
</comment>
<feature type="region of interest" description="Disordered" evidence="11">
    <location>
        <begin position="295"/>
        <end position="327"/>
    </location>
</feature>
<keyword evidence="4 10" id="KW-0378">Hydrolase</keyword>
<dbReference type="GO" id="GO:0007165">
    <property type="term" value="P:signal transduction"/>
    <property type="evidence" value="ECO:0007669"/>
    <property type="project" value="InterPro"/>
</dbReference>
<dbReference type="SUPFAM" id="SSF109604">
    <property type="entry name" value="HD-domain/PDEase-like"/>
    <property type="match status" value="1"/>
</dbReference>
<dbReference type="Proteomes" id="UP001318040">
    <property type="component" value="Chromosome 46"/>
</dbReference>
<evidence type="ECO:0000256" key="9">
    <source>
        <dbReference type="PIRSR" id="PIRSR623088-3"/>
    </source>
</evidence>
<feature type="active site" description="Proton donor" evidence="7">
    <location>
        <position position="413"/>
    </location>
</feature>
<feature type="binding site" evidence="9">
    <location>
        <position position="417"/>
    </location>
    <ligand>
        <name>Zn(2+)</name>
        <dbReference type="ChEBI" id="CHEBI:29105"/>
        <label>1</label>
    </ligand>
</feature>
<feature type="binding site" evidence="8">
    <location>
        <begin position="413"/>
        <end position="417"/>
    </location>
    <ligand>
        <name>AMP</name>
        <dbReference type="ChEBI" id="CHEBI:456215"/>
    </ligand>
</feature>
<dbReference type="InterPro" id="IPR040844">
    <property type="entry name" value="PDE4_UCR"/>
</dbReference>
<dbReference type="PANTHER" id="PTHR11347">
    <property type="entry name" value="CYCLIC NUCLEOTIDE PHOSPHODIESTERASE"/>
    <property type="match status" value="1"/>
</dbReference>
<name>A0AAJ7U176_PETMA</name>
<feature type="binding site" evidence="8">
    <location>
        <position position="454"/>
    </location>
    <ligand>
        <name>AMP</name>
        <dbReference type="ChEBI" id="CHEBI:456215"/>
    </ligand>
</feature>
<keyword evidence="5" id="KW-0114">cAMP</keyword>
<dbReference type="EC" id="3.1.4.-" evidence="10"/>
<dbReference type="RefSeq" id="XP_032827339.1">
    <property type="nucleotide sequence ID" value="XM_032971448.1"/>
</dbReference>
<protein>
    <recommendedName>
        <fullName evidence="10">Phosphodiesterase</fullName>
        <ecNumber evidence="10">3.1.4.-</ecNumber>
    </recommendedName>
</protein>
<dbReference type="InterPro" id="IPR002073">
    <property type="entry name" value="PDEase_catalytic_dom"/>
</dbReference>
<feature type="binding site" evidence="9">
    <location>
        <position position="453"/>
    </location>
    <ligand>
        <name>Zn(2+)</name>
        <dbReference type="ChEBI" id="CHEBI:29105"/>
        <label>1</label>
    </ligand>
</feature>
<feature type="binding site" evidence="9">
    <location>
        <position position="454"/>
    </location>
    <ligand>
        <name>Zn(2+)</name>
        <dbReference type="ChEBI" id="CHEBI:29105"/>
        <label>1</label>
    </ligand>
</feature>
<dbReference type="Gene3D" id="1.10.1300.10">
    <property type="entry name" value="3'5'-cyclic nucleotide phosphodiesterase, catalytic domain"/>
    <property type="match status" value="1"/>
</dbReference>
<feature type="binding site" evidence="8">
    <location>
        <position position="622"/>
    </location>
    <ligand>
        <name>AMP</name>
        <dbReference type="ChEBI" id="CHEBI:456215"/>
    </ligand>
</feature>
<gene>
    <name evidence="14" type="primary">LOC116952259</name>
</gene>
<evidence type="ECO:0000313" key="14">
    <source>
        <dbReference type="RefSeq" id="XP_032827339.1"/>
    </source>
</evidence>
<accession>A0AAJ7U176</accession>
<sequence>MDPHRHPQQQPQPQHHHDSNHEQHHHHRHDPCSNPRPPKHLWRQPQTRIHIARRVLSDSEKDRVLREERAAPVKTWIGPALLGVGHCGSADSALKRSRAAPEQEQWEETREEGSVFPGPHVAPQRRESFLYRGESQGSTRSDSRKSSIISEGVRHGRLPSYKSEPVLGIGNKRLHDDVIVTPFAQVLASLRSVRNNISFLANLPNRQNPAATVATPQSSINDGGARVVLEESVEELDWSLAQLEGIQTHTAVSRMASNKFKKMLNRELSQLSEISLSGTKVSEYISSTFLDDHHEVELPSSPPASVSSTSSPPTPTPPLPLSPQPELDSEAVPRFGIPVADEEKLAEELASVNEWGLDVFAIDSLSANLPLTATVYTILKERDLLRTFRVPPRRLVSFLLSLESHYHRHVPFHNSLHAADVTHSTHVLLNAMALNAVFTDLEVFAAIFASSIHDVDHPGVSNQFLINTNSELALLYNDESVLENHHLATGFRLLQEGDCDIFQNLSNKQRLALRKMVIDMVLATDMSKHMNLLADLKTMVETKKLTSSGVLLLDSYTDRIQVLKSLLHCADLGNPAKPLALSRHWTRLVSREFRLQGQRELGLGLAPSAMCDPAAASIETAQVYFIDFVAHPLWETWAELVYPDAQGIVDQLQENREWYKTHCDDDSGDADGGGNGGQKTRARFQIQLTVEEEEEESGDGGGGGGDGGNDLILLYLCIASPFWQTAR</sequence>
<reference evidence="14" key="1">
    <citation type="submission" date="2025-08" db="UniProtKB">
        <authorList>
            <consortium name="RefSeq"/>
        </authorList>
    </citation>
    <scope>IDENTIFICATION</scope>
    <source>
        <tissue evidence="14">Sperm</tissue>
    </source>
</reference>
<evidence type="ECO:0000256" key="4">
    <source>
        <dbReference type="ARBA" id="ARBA00022801"/>
    </source>
</evidence>
<comment type="similarity">
    <text evidence="2">Belongs to the cyclic nucleotide phosphodiesterase family. PDE4 subfamily.</text>
</comment>
<feature type="region of interest" description="Disordered" evidence="11">
    <location>
        <begin position="93"/>
        <end position="152"/>
    </location>
</feature>
<dbReference type="PRINTS" id="PR00387">
    <property type="entry name" value="PDIESTERASE1"/>
</dbReference>
<dbReference type="InterPro" id="IPR023088">
    <property type="entry name" value="PDEase"/>
</dbReference>
<dbReference type="KEGG" id="pmrn:116952259"/>
<comment type="pathway">
    <text evidence="1">Purine metabolism; 3',5'-cyclic AMP degradation; AMP from 3',5'-cyclic AMP: step 1/1.</text>
</comment>
<proteinExistence type="inferred from homology"/>
<feature type="domain" description="PDEase" evidence="12">
    <location>
        <begin position="337"/>
        <end position="666"/>
    </location>
</feature>
<evidence type="ECO:0000256" key="2">
    <source>
        <dbReference type="ARBA" id="ARBA00009517"/>
    </source>
</evidence>
<evidence type="ECO:0000259" key="12">
    <source>
        <dbReference type="PROSITE" id="PS51845"/>
    </source>
</evidence>
<evidence type="ECO:0000256" key="3">
    <source>
        <dbReference type="ARBA" id="ARBA00022723"/>
    </source>
</evidence>
<evidence type="ECO:0000256" key="10">
    <source>
        <dbReference type="RuleBase" id="RU363067"/>
    </source>
</evidence>
<evidence type="ECO:0000256" key="7">
    <source>
        <dbReference type="PIRSR" id="PIRSR623088-1"/>
    </source>
</evidence>
<evidence type="ECO:0000313" key="13">
    <source>
        <dbReference type="Proteomes" id="UP001318040"/>
    </source>
</evidence>
<keyword evidence="13" id="KW-1185">Reference proteome</keyword>
<evidence type="ECO:0000256" key="11">
    <source>
        <dbReference type="SAM" id="MobiDB-lite"/>
    </source>
</evidence>
<dbReference type="InterPro" id="IPR023174">
    <property type="entry name" value="PDEase_CS"/>
</dbReference>
<keyword evidence="3 9" id="KW-0479">Metal-binding</keyword>
<feature type="compositionally biased region" description="Pro residues" evidence="11">
    <location>
        <begin position="312"/>
        <end position="323"/>
    </location>
</feature>
<feature type="binding site" evidence="8">
    <location>
        <position position="571"/>
    </location>
    <ligand>
        <name>AMP</name>
        <dbReference type="ChEBI" id="CHEBI:456215"/>
    </ligand>
</feature>
<dbReference type="GO" id="GO:0046872">
    <property type="term" value="F:metal ion binding"/>
    <property type="evidence" value="ECO:0007669"/>
    <property type="project" value="UniProtKB-KW"/>
</dbReference>
<dbReference type="Pfam" id="PF18100">
    <property type="entry name" value="PDE4_UCR"/>
    <property type="match status" value="1"/>
</dbReference>
<dbReference type="AlphaFoldDB" id="A0AAJ7U176"/>
<dbReference type="PROSITE" id="PS51845">
    <property type="entry name" value="PDEASE_I_2"/>
    <property type="match status" value="1"/>
</dbReference>
<evidence type="ECO:0000256" key="1">
    <source>
        <dbReference type="ARBA" id="ARBA00004703"/>
    </source>
</evidence>
<dbReference type="FunFam" id="1.10.1300.10:FF:000023">
    <property type="entry name" value="Phosphodiesterase"/>
    <property type="match status" value="1"/>
</dbReference>
<dbReference type="GO" id="GO:0004115">
    <property type="term" value="F:3',5'-cyclic-AMP phosphodiesterase activity"/>
    <property type="evidence" value="ECO:0007669"/>
    <property type="project" value="UniProtKB-EC"/>
</dbReference>